<dbReference type="EMBL" id="AEYI02001561">
    <property type="protein sequence ID" value="KFG35969.1"/>
    <property type="molecule type" value="Genomic_DNA"/>
</dbReference>
<dbReference type="PANTHER" id="PTHR20935">
    <property type="entry name" value="PHOSPHOGLYCERATE MUTASE-RELATED"/>
    <property type="match status" value="1"/>
</dbReference>
<gene>
    <name evidence="6" type="ORF">TGP89_222910</name>
</gene>
<dbReference type="Proteomes" id="UP000028828">
    <property type="component" value="Unassembled WGS sequence"/>
</dbReference>
<dbReference type="AlphaFoldDB" id="A0A086JV01"/>
<dbReference type="InterPro" id="IPR013078">
    <property type="entry name" value="His_Pase_superF_clade-1"/>
</dbReference>
<dbReference type="GO" id="GO:0005739">
    <property type="term" value="C:mitochondrion"/>
    <property type="evidence" value="ECO:0007669"/>
    <property type="project" value="TreeGrafter"/>
</dbReference>
<feature type="region of interest" description="Disordered" evidence="5">
    <location>
        <begin position="122"/>
        <end position="206"/>
    </location>
</feature>
<dbReference type="InterPro" id="IPR051021">
    <property type="entry name" value="Mito_Ser/Thr_phosphatase"/>
</dbReference>
<accession>A0A086JV01</accession>
<feature type="compositionally biased region" description="Low complexity" evidence="5">
    <location>
        <begin position="122"/>
        <end position="153"/>
    </location>
</feature>
<dbReference type="CDD" id="cd07067">
    <property type="entry name" value="HP_PGM_like"/>
    <property type="match status" value="1"/>
</dbReference>
<evidence type="ECO:0000256" key="1">
    <source>
        <dbReference type="ARBA" id="ARBA00006717"/>
    </source>
</evidence>
<feature type="compositionally biased region" description="Basic and acidic residues" evidence="5">
    <location>
        <begin position="182"/>
        <end position="194"/>
    </location>
</feature>
<evidence type="ECO:0000313" key="7">
    <source>
        <dbReference type="Proteomes" id="UP000028828"/>
    </source>
</evidence>
<reference evidence="6 7" key="1">
    <citation type="submission" date="2014-03" db="EMBL/GenBank/DDBJ databases">
        <authorList>
            <person name="Sibley D."/>
            <person name="Venepally P."/>
            <person name="Karamycheva S."/>
            <person name="Hadjithomas M."/>
            <person name="Khan A."/>
            <person name="Brunk B."/>
            <person name="Roos D."/>
            <person name="Caler E."/>
            <person name="Lorenzi H."/>
        </authorList>
    </citation>
    <scope>NUCLEOTIDE SEQUENCE [LARGE SCALE GENOMIC DNA]</scope>
    <source>
        <strain evidence="7">p89</strain>
    </source>
</reference>
<dbReference type="Gene3D" id="3.40.50.1240">
    <property type="entry name" value="Phosphoglycerate mutase-like"/>
    <property type="match status" value="1"/>
</dbReference>
<organism evidence="6 7">
    <name type="scientific">Toxoplasma gondii p89</name>
    <dbReference type="NCBI Taxonomy" id="943119"/>
    <lineage>
        <taxon>Eukaryota</taxon>
        <taxon>Sar</taxon>
        <taxon>Alveolata</taxon>
        <taxon>Apicomplexa</taxon>
        <taxon>Conoidasida</taxon>
        <taxon>Coccidia</taxon>
        <taxon>Eucoccidiorida</taxon>
        <taxon>Eimeriorina</taxon>
        <taxon>Sarcocystidae</taxon>
        <taxon>Toxoplasma</taxon>
    </lineage>
</organism>
<dbReference type="GO" id="GO:0090141">
    <property type="term" value="P:positive regulation of mitochondrial fission"/>
    <property type="evidence" value="ECO:0007669"/>
    <property type="project" value="TreeGrafter"/>
</dbReference>
<dbReference type="SMART" id="SM00855">
    <property type="entry name" value="PGAM"/>
    <property type="match status" value="1"/>
</dbReference>
<protein>
    <recommendedName>
        <fullName evidence="3">Serine/threonine-protein phosphatase PGAM5, mitochondrial</fullName>
    </recommendedName>
    <alternativeName>
        <fullName evidence="4">Serine/threonine-protein phosphatase Pgam5, mitochondrial</fullName>
    </alternativeName>
</protein>
<evidence type="ECO:0000313" key="6">
    <source>
        <dbReference type="EMBL" id="KFG35969.1"/>
    </source>
</evidence>
<dbReference type="OrthoDB" id="330296at2759"/>
<evidence type="ECO:0000256" key="5">
    <source>
        <dbReference type="SAM" id="MobiDB-lite"/>
    </source>
</evidence>
<dbReference type="SMR" id="A0A086JV01"/>
<evidence type="ECO:0000256" key="2">
    <source>
        <dbReference type="ARBA" id="ARBA00022801"/>
    </source>
</evidence>
<dbReference type="InterPro" id="IPR029033">
    <property type="entry name" value="His_PPase_superfam"/>
</dbReference>
<dbReference type="PANTHER" id="PTHR20935:SF0">
    <property type="entry name" value="SERINE_THREONINE-PROTEIN PHOSPHATASE PGAM5, MITOCHONDRIAL"/>
    <property type="match status" value="1"/>
</dbReference>
<dbReference type="GO" id="GO:0004722">
    <property type="term" value="F:protein serine/threonine phosphatase activity"/>
    <property type="evidence" value="ECO:0007669"/>
    <property type="project" value="TreeGrafter"/>
</dbReference>
<comment type="similarity">
    <text evidence="1">Belongs to the phosphoglycerate mutase family. BPG-dependent PGAM subfamily.</text>
</comment>
<name>A0A086JV01_TOXGO</name>
<dbReference type="SUPFAM" id="SSF53254">
    <property type="entry name" value="Phosphoglycerate mutase-like"/>
    <property type="match status" value="1"/>
</dbReference>
<dbReference type="VEuPathDB" id="ToxoDB:TGP89_222910"/>
<evidence type="ECO:0000256" key="3">
    <source>
        <dbReference type="ARBA" id="ARBA00039765"/>
    </source>
</evidence>
<evidence type="ECO:0000256" key="4">
    <source>
        <dbReference type="ARBA" id="ARBA00040722"/>
    </source>
</evidence>
<dbReference type="Pfam" id="PF00300">
    <property type="entry name" value="His_Phos_1"/>
    <property type="match status" value="2"/>
</dbReference>
<comment type="caution">
    <text evidence="6">The sequence shown here is derived from an EMBL/GenBank/DDBJ whole genome shotgun (WGS) entry which is preliminary data.</text>
</comment>
<sequence length="514" mass="55889">MSSLRNAGKGRVLSSALRVFNFLEPPERVSLLGPTRAVIPLQRASVHRLWKSSPAKSPPSLREFATSCSHVLSVKRGVCPIPQGGRPLTRGSLAPYRIAGTPLLLLQPRPSFFAFRSFVSETKVPSPTSKPSSPDETSQAAEEASSSTCEATQKAASSTEKTYEPQGQSGSDTVPHSTFRLRAGEESDPRRTDSGEQGSSDQLPPPGRGLPLLFAILTALSGVAIGLILYDAVVGETALLSGAWKFDWDGPWLQAATQREAQLAAQGVQTHPPAAVRAVEAGVHVRPPTRQIILVRHGQYANVVSTNDEEQGLTELGKLQAAITGRRLKELLKDQHVVAIWHSDMKRARETAEIIHKEAFPDRPLLQDPLLAEGVPAEPVPPSRTFKPTQEEIMVDSARIEEAFRRYFYRALPPTSPAPTAAQVAASPSADSEKQTGVTAECNVGNDSYIILVCHGNVIRYMLMRALQLPGCAWLRWATYNTGISWISIDSKGYVSCREFGDVGHLQADMITYH</sequence>
<feature type="compositionally biased region" description="Polar residues" evidence="5">
    <location>
        <begin position="154"/>
        <end position="176"/>
    </location>
</feature>
<proteinExistence type="inferred from homology"/>
<keyword evidence="2" id="KW-0378">Hydrolase</keyword>